<reference evidence="1" key="1">
    <citation type="journal article" date="2021" name="Proc. Natl. Acad. Sci. U.S.A.">
        <title>A Catalog of Tens of Thousands of Viruses from Human Metagenomes Reveals Hidden Associations with Chronic Diseases.</title>
        <authorList>
            <person name="Tisza M.J."/>
            <person name="Buck C.B."/>
        </authorList>
    </citation>
    <scope>NUCLEOTIDE SEQUENCE</scope>
    <source>
        <strain evidence="1">CtSH72</strain>
    </source>
</reference>
<sequence length="88" mass="10341">MITVKQNMDFYDILKNAWGQAVEVLKEIEKEGMQNELMSYLEDIFNEGVDIVELNDLLSYDWEWVYSQIGMPSEATERLADEENEDVE</sequence>
<proteinExistence type="predicted"/>
<accession>A0A8S5QPJ4</accession>
<organism evidence="1">
    <name type="scientific">Caudovirales sp. ctSH72</name>
    <dbReference type="NCBI Taxonomy" id="2826773"/>
    <lineage>
        <taxon>Viruses</taxon>
        <taxon>Duplodnaviria</taxon>
        <taxon>Heunggongvirae</taxon>
        <taxon>Uroviricota</taxon>
        <taxon>Caudoviricetes</taxon>
    </lineage>
</organism>
<name>A0A8S5QPJ4_9CAUD</name>
<protein>
    <submittedName>
        <fullName evidence="1">Uncharacterized protein</fullName>
    </submittedName>
</protein>
<evidence type="ECO:0000313" key="1">
    <source>
        <dbReference type="EMBL" id="DAE20540.1"/>
    </source>
</evidence>
<dbReference type="EMBL" id="BK015697">
    <property type="protein sequence ID" value="DAE20540.1"/>
    <property type="molecule type" value="Genomic_DNA"/>
</dbReference>